<dbReference type="Pfam" id="PF21716">
    <property type="entry name" value="dnstrm_HI1420"/>
    <property type="match status" value="1"/>
</dbReference>
<reference evidence="1 2" key="1">
    <citation type="submission" date="2019-02" db="EMBL/GenBank/DDBJ databases">
        <title>Emended description of the genus Rhodopseudomonas and description of Rhodopseudomonas albus sp. nov., a non-phototrophic, heavy-metal-tolerant bacterium isolated from garden soil.</title>
        <authorList>
            <person name="Bao Z."/>
            <person name="Cao W.W."/>
            <person name="Sato Y."/>
            <person name="Nishizawa T."/>
            <person name="Zhao J."/>
            <person name="Guo Y."/>
            <person name="Ohta H."/>
        </authorList>
    </citation>
    <scope>NUCLEOTIDE SEQUENCE [LARGE SCALE GENOMIC DNA]</scope>
    <source>
        <strain evidence="1 2">SK50-23</strain>
    </source>
</reference>
<dbReference type="NCBIfam" id="TIGR02684">
    <property type="entry name" value="dnstrm_HI1420"/>
    <property type="match status" value="1"/>
</dbReference>
<dbReference type="RefSeq" id="WP_211912958.1">
    <property type="nucleotide sequence ID" value="NZ_CP036498.1"/>
</dbReference>
<evidence type="ECO:0000313" key="2">
    <source>
        <dbReference type="Proteomes" id="UP000682843"/>
    </source>
</evidence>
<gene>
    <name evidence="1" type="ORF">RPMA_11630</name>
</gene>
<dbReference type="PANTHER" id="PTHR40275">
    <property type="entry name" value="SSL7038 PROTEIN"/>
    <property type="match status" value="1"/>
</dbReference>
<evidence type="ECO:0000313" key="1">
    <source>
        <dbReference type="EMBL" id="QUS39415.1"/>
    </source>
</evidence>
<accession>A0ABX8AAJ5</accession>
<dbReference type="PANTHER" id="PTHR40275:SF1">
    <property type="entry name" value="SSL7038 PROTEIN"/>
    <property type="match status" value="1"/>
</dbReference>
<proteinExistence type="predicted"/>
<dbReference type="InterPro" id="IPR014057">
    <property type="entry name" value="HI1420"/>
</dbReference>
<keyword evidence="2" id="KW-1185">Reference proteome</keyword>
<dbReference type="Proteomes" id="UP000682843">
    <property type="component" value="Chromosome"/>
</dbReference>
<dbReference type="InterPro" id="IPR010982">
    <property type="entry name" value="Lambda_DNA-bd_dom_sf"/>
</dbReference>
<organism evidence="1 2">
    <name type="scientific">Tardiphaga alba</name>
    <dbReference type="NCBI Taxonomy" id="340268"/>
    <lineage>
        <taxon>Bacteria</taxon>
        <taxon>Pseudomonadati</taxon>
        <taxon>Pseudomonadota</taxon>
        <taxon>Alphaproteobacteria</taxon>
        <taxon>Hyphomicrobiales</taxon>
        <taxon>Nitrobacteraceae</taxon>
        <taxon>Tardiphaga</taxon>
    </lineage>
</organism>
<dbReference type="SUPFAM" id="SSF47413">
    <property type="entry name" value="lambda repressor-like DNA-binding domains"/>
    <property type="match status" value="1"/>
</dbReference>
<dbReference type="EMBL" id="CP036498">
    <property type="protein sequence ID" value="QUS39415.1"/>
    <property type="molecule type" value="Genomic_DNA"/>
</dbReference>
<protein>
    <submittedName>
        <fullName evidence="1">Addiction module antidote protein</fullName>
    </submittedName>
</protein>
<sequence>MKTGKLKKFDAAEHLTTPEARAEYLSIVLADGDPAEVRDALNIVARAQGMSEVARAAGVTREGLYKTLGETGNPEFATILKVIGALGIRLSAHAVDAK</sequence>
<name>A0ABX8AAJ5_9BRAD</name>